<dbReference type="OrthoDB" id="5337308at2759"/>
<evidence type="ECO:0000313" key="2">
    <source>
        <dbReference type="EMBL" id="OAG00657.1"/>
    </source>
</evidence>
<dbReference type="InParanoid" id="A0A177C1Q4"/>
<dbReference type="AlphaFoldDB" id="A0A177C1Q4"/>
<dbReference type="Proteomes" id="UP000077069">
    <property type="component" value="Unassembled WGS sequence"/>
</dbReference>
<name>A0A177C1Q4_9PLEO</name>
<feature type="region of interest" description="Disordered" evidence="1">
    <location>
        <begin position="160"/>
        <end position="195"/>
    </location>
</feature>
<evidence type="ECO:0000313" key="3">
    <source>
        <dbReference type="Proteomes" id="UP000077069"/>
    </source>
</evidence>
<feature type="compositionally biased region" description="Acidic residues" evidence="1">
    <location>
        <begin position="160"/>
        <end position="178"/>
    </location>
</feature>
<keyword evidence="3" id="KW-1185">Reference proteome</keyword>
<sequence>MDVEHGLIIAMSTYGAEYRGALKNTPVTVLPKLKNLFDIVYLDYEHLAAEKKVPVNRLKYYLVDNIKNVATKAAVDFALKFELTESECQAHTWEQRDIFYPEDDGYKALIASPSGRSAALLLATHKKVFGERRIVESITFFCQSDDFDSFNLLFTIKDHDEEEDDTDWEDEEESEDPGQPDFSVSPWPSATAAVR</sequence>
<dbReference type="RefSeq" id="XP_018031022.1">
    <property type="nucleotide sequence ID" value="XM_018185844.1"/>
</dbReference>
<reference evidence="2 3" key="1">
    <citation type="submission" date="2016-05" db="EMBL/GenBank/DDBJ databases">
        <title>Comparative analysis of secretome profiles of manganese(II)-oxidizing ascomycete fungi.</title>
        <authorList>
            <consortium name="DOE Joint Genome Institute"/>
            <person name="Zeiner C.A."/>
            <person name="Purvine S.O."/>
            <person name="Zink E.M."/>
            <person name="Wu S."/>
            <person name="Pasa-Tolic L."/>
            <person name="Chaput D.L."/>
            <person name="Haridas S."/>
            <person name="Grigoriev I.V."/>
            <person name="Santelli C.M."/>
            <person name="Hansel C.M."/>
        </authorList>
    </citation>
    <scope>NUCLEOTIDE SEQUENCE [LARGE SCALE GENOMIC DNA]</scope>
    <source>
        <strain evidence="2 3">AP3s5-JAC2a</strain>
    </source>
</reference>
<dbReference type="GeneID" id="28769330"/>
<proteinExistence type="predicted"/>
<dbReference type="EMBL" id="KV441559">
    <property type="protein sequence ID" value="OAG00657.1"/>
    <property type="molecule type" value="Genomic_DNA"/>
</dbReference>
<evidence type="ECO:0000256" key="1">
    <source>
        <dbReference type="SAM" id="MobiDB-lite"/>
    </source>
</evidence>
<protein>
    <submittedName>
        <fullName evidence="2">Uncharacterized protein</fullName>
    </submittedName>
</protein>
<organism evidence="2 3">
    <name type="scientific">Paraphaeosphaeria sporulosa</name>
    <dbReference type="NCBI Taxonomy" id="1460663"/>
    <lineage>
        <taxon>Eukaryota</taxon>
        <taxon>Fungi</taxon>
        <taxon>Dikarya</taxon>
        <taxon>Ascomycota</taxon>
        <taxon>Pezizomycotina</taxon>
        <taxon>Dothideomycetes</taxon>
        <taxon>Pleosporomycetidae</taxon>
        <taxon>Pleosporales</taxon>
        <taxon>Massarineae</taxon>
        <taxon>Didymosphaeriaceae</taxon>
        <taxon>Paraphaeosphaeria</taxon>
    </lineage>
</organism>
<gene>
    <name evidence="2" type="ORF">CC84DRAFT_321044</name>
</gene>
<accession>A0A177C1Q4</accession>